<dbReference type="PATRIC" id="fig|157838.3.peg.3763"/>
<dbReference type="OrthoDB" id="2835630at2"/>
<sequence>MRKLFYSICALLILFIYSSSFDTFAVEKSNILKKEKEITDLDTLYEKALNGITDNKEIDEQLKSTAILSGDNGTFSTNDVLITTQELISEQTDKGLKESYVTTTFASVNLDELRKESNIQPFADRGKEDYDPTGSVKAYSRIYYDITTKDGQTHYAITKVTGGWTSYDAFISFKNTKVKISQTGATKYSGCNAGFCDDQIETKTVSGSTFSYTSPMTSWKPVVNTTYTMIGVKQTATLYDNSSSWNFTFDNILFR</sequence>
<name>A0A0Q3WZZ9_9BACI</name>
<keyword evidence="3" id="KW-1185">Reference proteome</keyword>
<dbReference type="RefSeq" id="WP_055740831.1">
    <property type="nucleotide sequence ID" value="NZ_JAAIWL010000035.1"/>
</dbReference>
<dbReference type="EMBL" id="LJJC01000004">
    <property type="protein sequence ID" value="KQL55035.1"/>
    <property type="molecule type" value="Genomic_DNA"/>
</dbReference>
<protein>
    <submittedName>
        <fullName evidence="2">Uncharacterized protein</fullName>
    </submittedName>
</protein>
<evidence type="ECO:0000256" key="1">
    <source>
        <dbReference type="SAM" id="SignalP"/>
    </source>
</evidence>
<accession>A0A0Q3WZZ9</accession>
<dbReference type="STRING" id="157838.AN964_17005"/>
<reference evidence="2 3" key="1">
    <citation type="submission" date="2015-09" db="EMBL/GenBank/DDBJ databases">
        <title>Genome sequencing project for genomic taxonomy and phylogenomics of Bacillus-like bacteria.</title>
        <authorList>
            <person name="Liu B."/>
            <person name="Wang J."/>
            <person name="Zhu Y."/>
            <person name="Liu G."/>
            <person name="Chen Q."/>
            <person name="Chen Z."/>
            <person name="Lan J."/>
            <person name="Che J."/>
            <person name="Ge C."/>
            <person name="Shi H."/>
            <person name="Pan Z."/>
            <person name="Liu X."/>
        </authorList>
    </citation>
    <scope>NUCLEOTIDE SEQUENCE [LARGE SCALE GENOMIC DNA]</scope>
    <source>
        <strain evidence="2 3">LMG 18435</strain>
    </source>
</reference>
<feature type="chain" id="PRO_5039298531" evidence="1">
    <location>
        <begin position="26"/>
        <end position="255"/>
    </location>
</feature>
<gene>
    <name evidence="2" type="ORF">AN964_17005</name>
</gene>
<evidence type="ECO:0000313" key="2">
    <source>
        <dbReference type="EMBL" id="KQL55035.1"/>
    </source>
</evidence>
<organism evidence="2 3">
    <name type="scientific">Heyndrickxia shackletonii</name>
    <dbReference type="NCBI Taxonomy" id="157838"/>
    <lineage>
        <taxon>Bacteria</taxon>
        <taxon>Bacillati</taxon>
        <taxon>Bacillota</taxon>
        <taxon>Bacilli</taxon>
        <taxon>Bacillales</taxon>
        <taxon>Bacillaceae</taxon>
        <taxon>Heyndrickxia</taxon>
    </lineage>
</organism>
<dbReference type="AlphaFoldDB" id="A0A0Q3WZZ9"/>
<dbReference type="Proteomes" id="UP000051888">
    <property type="component" value="Unassembled WGS sequence"/>
</dbReference>
<evidence type="ECO:0000313" key="3">
    <source>
        <dbReference type="Proteomes" id="UP000051888"/>
    </source>
</evidence>
<keyword evidence="1" id="KW-0732">Signal</keyword>
<comment type="caution">
    <text evidence="2">The sequence shown here is derived from an EMBL/GenBank/DDBJ whole genome shotgun (WGS) entry which is preliminary data.</text>
</comment>
<proteinExistence type="predicted"/>
<feature type="signal peptide" evidence="1">
    <location>
        <begin position="1"/>
        <end position="25"/>
    </location>
</feature>